<comment type="function">
    <text evidence="7 8">Key enzyme in folate metabolism. Catalyzes an essential reaction for de novo glycine and purine synthesis, and for DNA precursor synthesis.</text>
</comment>
<dbReference type="UniPathway" id="UPA00077">
    <property type="reaction ID" value="UER00158"/>
</dbReference>
<dbReference type="Pfam" id="PF00186">
    <property type="entry name" value="DHFR_1"/>
    <property type="match status" value="1"/>
</dbReference>
<dbReference type="RefSeq" id="WP_078256603.1">
    <property type="nucleotide sequence ID" value="NZ_MUXT01000009.1"/>
</dbReference>
<evidence type="ECO:0000313" key="10">
    <source>
        <dbReference type="EMBL" id="OOR82988.1"/>
    </source>
</evidence>
<dbReference type="EMBL" id="MUXT01000009">
    <property type="protein sequence ID" value="OOR82988.1"/>
    <property type="molecule type" value="Genomic_DNA"/>
</dbReference>
<dbReference type="InterPro" id="IPR012259">
    <property type="entry name" value="DHFR"/>
</dbReference>
<evidence type="ECO:0000259" key="9">
    <source>
        <dbReference type="PROSITE" id="PS51330"/>
    </source>
</evidence>
<evidence type="ECO:0000256" key="4">
    <source>
        <dbReference type="ARBA" id="ARBA00022563"/>
    </source>
</evidence>
<dbReference type="InterPro" id="IPR001796">
    <property type="entry name" value="DHFR_dom"/>
</dbReference>
<dbReference type="PANTHER" id="PTHR48069:SF3">
    <property type="entry name" value="DIHYDROFOLATE REDUCTASE"/>
    <property type="match status" value="1"/>
</dbReference>
<dbReference type="PRINTS" id="PR00070">
    <property type="entry name" value="DHFR"/>
</dbReference>
<comment type="pathway">
    <text evidence="1 8">Cofactor biosynthesis; tetrahydrofolate biosynthesis; 5,6,7,8-tetrahydrofolate from 7,8-dihydrofolate: step 1/1.</text>
</comment>
<dbReference type="GO" id="GO:0046654">
    <property type="term" value="P:tetrahydrofolate biosynthetic process"/>
    <property type="evidence" value="ECO:0007669"/>
    <property type="project" value="UniProtKB-UniPathway"/>
</dbReference>
<evidence type="ECO:0000313" key="11">
    <source>
        <dbReference type="Proteomes" id="UP000190322"/>
    </source>
</evidence>
<organism evidence="10 11">
    <name type="scientific">Moraxella canis</name>
    <dbReference type="NCBI Taxonomy" id="90239"/>
    <lineage>
        <taxon>Bacteria</taxon>
        <taxon>Pseudomonadati</taxon>
        <taxon>Pseudomonadota</taxon>
        <taxon>Gammaproteobacteria</taxon>
        <taxon>Moraxellales</taxon>
        <taxon>Moraxellaceae</taxon>
        <taxon>Moraxella</taxon>
    </lineage>
</organism>
<dbReference type="PROSITE" id="PS51330">
    <property type="entry name" value="DHFR_2"/>
    <property type="match status" value="1"/>
</dbReference>
<dbReference type="GO" id="GO:0004146">
    <property type="term" value="F:dihydrofolate reductase activity"/>
    <property type="evidence" value="ECO:0007669"/>
    <property type="project" value="UniProtKB-EC"/>
</dbReference>
<comment type="caution">
    <text evidence="10">The sequence shown here is derived from an EMBL/GenBank/DDBJ whole genome shotgun (WGS) entry which is preliminary data.</text>
</comment>
<dbReference type="PANTHER" id="PTHR48069">
    <property type="entry name" value="DIHYDROFOLATE REDUCTASE"/>
    <property type="match status" value="1"/>
</dbReference>
<dbReference type="GO" id="GO:0006730">
    <property type="term" value="P:one-carbon metabolic process"/>
    <property type="evidence" value="ECO:0007669"/>
    <property type="project" value="UniProtKB-KW"/>
</dbReference>
<proteinExistence type="inferred from homology"/>
<keyword evidence="4 8" id="KW-0554">One-carbon metabolism</keyword>
<dbReference type="Gene3D" id="3.40.430.10">
    <property type="entry name" value="Dihydrofolate Reductase, subunit A"/>
    <property type="match status" value="1"/>
</dbReference>
<comment type="catalytic activity">
    <reaction evidence="8">
        <text>(6S)-5,6,7,8-tetrahydrofolate + NADP(+) = 7,8-dihydrofolate + NADPH + H(+)</text>
        <dbReference type="Rhea" id="RHEA:15009"/>
        <dbReference type="ChEBI" id="CHEBI:15378"/>
        <dbReference type="ChEBI" id="CHEBI:57451"/>
        <dbReference type="ChEBI" id="CHEBI:57453"/>
        <dbReference type="ChEBI" id="CHEBI:57783"/>
        <dbReference type="ChEBI" id="CHEBI:58349"/>
        <dbReference type="EC" id="1.5.1.3"/>
    </reaction>
</comment>
<evidence type="ECO:0000256" key="6">
    <source>
        <dbReference type="ARBA" id="ARBA00023002"/>
    </source>
</evidence>
<dbReference type="AlphaFoldDB" id="A0A1S9ZHP7"/>
<gene>
    <name evidence="10" type="ORF">B0180_08960</name>
</gene>
<evidence type="ECO:0000256" key="8">
    <source>
        <dbReference type="PIRNR" id="PIRNR000194"/>
    </source>
</evidence>
<dbReference type="EC" id="1.5.1.3" evidence="3 8"/>
<dbReference type="GO" id="GO:0046452">
    <property type="term" value="P:dihydrofolate metabolic process"/>
    <property type="evidence" value="ECO:0007669"/>
    <property type="project" value="TreeGrafter"/>
</dbReference>
<reference evidence="10 11" key="1">
    <citation type="submission" date="2017-02" db="EMBL/GenBank/DDBJ databases">
        <title>Draft genome sequence of Moraxella canis CCUG 8415A type strain.</title>
        <authorList>
            <person name="Engstrom-Jakobsson H."/>
            <person name="Salva-Serra F."/>
            <person name="Thorell K."/>
            <person name="Gonzales-Siles L."/>
            <person name="Karlsson R."/>
            <person name="Boulund F."/>
            <person name="Engstrand L."/>
            <person name="Moore E."/>
        </authorList>
    </citation>
    <scope>NUCLEOTIDE SEQUENCE [LARGE SCALE GENOMIC DNA]</scope>
    <source>
        <strain evidence="10 11">CCUG 8415A</strain>
    </source>
</reference>
<feature type="domain" description="DHFR" evidence="9">
    <location>
        <begin position="6"/>
        <end position="168"/>
    </location>
</feature>
<evidence type="ECO:0000256" key="2">
    <source>
        <dbReference type="ARBA" id="ARBA00009539"/>
    </source>
</evidence>
<sequence length="173" mass="19651">MSDDIKIVHVVAMSQNRAIGKDNQLLWHIPADLQHFKRMTDGGAIIMGRKTFESLPRLLPNRAHYVITRQPIHYDGAITAQSLQDAIMLAKAYAQTKDQDKIFIIGGGEIYAQSLDMADTLEITEVDTVIEGDAFYPEIDEKFIKTDETKVFDCDKSGLRFRFTTWQKNITVT</sequence>
<dbReference type="SUPFAM" id="SSF53597">
    <property type="entry name" value="Dihydrofolate reductase-like"/>
    <property type="match status" value="1"/>
</dbReference>
<dbReference type="InterPro" id="IPR024072">
    <property type="entry name" value="DHFR-like_dom_sf"/>
</dbReference>
<dbReference type="GO" id="GO:0005829">
    <property type="term" value="C:cytosol"/>
    <property type="evidence" value="ECO:0007669"/>
    <property type="project" value="TreeGrafter"/>
</dbReference>
<comment type="similarity">
    <text evidence="2 8">Belongs to the dihydrofolate reductase family.</text>
</comment>
<dbReference type="GO" id="GO:0046655">
    <property type="term" value="P:folic acid metabolic process"/>
    <property type="evidence" value="ECO:0007669"/>
    <property type="project" value="TreeGrafter"/>
</dbReference>
<dbReference type="PIRSF" id="PIRSF000194">
    <property type="entry name" value="DHFR"/>
    <property type="match status" value="1"/>
</dbReference>
<dbReference type="GO" id="GO:0050661">
    <property type="term" value="F:NADP binding"/>
    <property type="evidence" value="ECO:0007669"/>
    <property type="project" value="InterPro"/>
</dbReference>
<evidence type="ECO:0000256" key="7">
    <source>
        <dbReference type="ARBA" id="ARBA00025067"/>
    </source>
</evidence>
<protein>
    <recommendedName>
        <fullName evidence="3 8">Dihydrofolate reductase</fullName>
        <ecNumber evidence="3 8">1.5.1.3</ecNumber>
    </recommendedName>
</protein>
<keyword evidence="5 8" id="KW-0521">NADP</keyword>
<dbReference type="Proteomes" id="UP000190322">
    <property type="component" value="Unassembled WGS sequence"/>
</dbReference>
<dbReference type="CDD" id="cd00209">
    <property type="entry name" value="DHFR"/>
    <property type="match status" value="1"/>
</dbReference>
<accession>A0A1S9ZHP7</accession>
<keyword evidence="6 8" id="KW-0560">Oxidoreductase</keyword>
<name>A0A1S9ZHP7_9GAMM</name>
<evidence type="ECO:0000256" key="5">
    <source>
        <dbReference type="ARBA" id="ARBA00022857"/>
    </source>
</evidence>
<evidence type="ECO:0000256" key="3">
    <source>
        <dbReference type="ARBA" id="ARBA00012856"/>
    </source>
</evidence>
<evidence type="ECO:0000256" key="1">
    <source>
        <dbReference type="ARBA" id="ARBA00004903"/>
    </source>
</evidence>